<keyword evidence="2" id="KW-0418">Kinase</keyword>
<dbReference type="Gene3D" id="3.30.230.120">
    <property type="match status" value="1"/>
</dbReference>
<accession>A0A2M6YCE1</accession>
<dbReference type="SUPFAM" id="SSF54211">
    <property type="entry name" value="Ribosomal protein S5 domain 2-like"/>
    <property type="match status" value="1"/>
</dbReference>
<organism evidence="5 6">
    <name type="scientific">Candidatus Berkelbacteria bacterium CG08_land_8_20_14_0_20_39_8</name>
    <dbReference type="NCBI Taxonomy" id="1974511"/>
    <lineage>
        <taxon>Bacteria</taxon>
        <taxon>Candidatus Berkelbacteria</taxon>
    </lineage>
</organism>
<dbReference type="EMBL" id="PEXI01000048">
    <property type="protein sequence ID" value="PIU24360.1"/>
    <property type="molecule type" value="Genomic_DNA"/>
</dbReference>
<evidence type="ECO:0000256" key="1">
    <source>
        <dbReference type="ARBA" id="ARBA00022741"/>
    </source>
</evidence>
<dbReference type="Proteomes" id="UP000229896">
    <property type="component" value="Unassembled WGS sequence"/>
</dbReference>
<keyword evidence="2" id="KW-0808">Transferase</keyword>
<evidence type="ECO:0000256" key="2">
    <source>
        <dbReference type="ARBA" id="ARBA00022777"/>
    </source>
</evidence>
<evidence type="ECO:0000313" key="5">
    <source>
        <dbReference type="EMBL" id="PIU24360.1"/>
    </source>
</evidence>
<keyword evidence="1" id="KW-0547">Nucleotide-binding</keyword>
<dbReference type="InterPro" id="IPR036554">
    <property type="entry name" value="GHMP_kinase_C_sf"/>
</dbReference>
<keyword evidence="3" id="KW-0067">ATP-binding</keyword>
<dbReference type="PANTHER" id="PTHR38710:SF1">
    <property type="entry name" value="WITH PUTATIVE URIDYL PYROPHOSPHORYLASE-RELATED"/>
    <property type="match status" value="1"/>
</dbReference>
<name>A0A2M6YCE1_9BACT</name>
<dbReference type="GO" id="GO:0016301">
    <property type="term" value="F:kinase activity"/>
    <property type="evidence" value="ECO:0007669"/>
    <property type="project" value="UniProtKB-KW"/>
</dbReference>
<evidence type="ECO:0000313" key="6">
    <source>
        <dbReference type="Proteomes" id="UP000229896"/>
    </source>
</evidence>
<reference evidence="6" key="1">
    <citation type="submission" date="2017-09" db="EMBL/GenBank/DDBJ databases">
        <title>Depth-based differentiation of microbial function through sediment-hosted aquifers and enrichment of novel symbionts in the deep terrestrial subsurface.</title>
        <authorList>
            <person name="Probst A.J."/>
            <person name="Ladd B."/>
            <person name="Jarett J.K."/>
            <person name="Geller-Mcgrath D.E."/>
            <person name="Sieber C.M.K."/>
            <person name="Emerson J.B."/>
            <person name="Anantharaman K."/>
            <person name="Thomas B.C."/>
            <person name="Malmstrom R."/>
            <person name="Stieglmeier M."/>
            <person name="Klingl A."/>
            <person name="Woyke T."/>
            <person name="Ryan C.M."/>
            <person name="Banfield J.F."/>
        </authorList>
    </citation>
    <scope>NUCLEOTIDE SEQUENCE [LARGE SCALE GENOMIC DNA]</scope>
</reference>
<comment type="caution">
    <text evidence="5">The sequence shown here is derived from an EMBL/GenBank/DDBJ whole genome shotgun (WGS) entry which is preliminary data.</text>
</comment>
<dbReference type="SUPFAM" id="SSF55060">
    <property type="entry name" value="GHMP Kinase, C-terminal domain"/>
    <property type="match status" value="1"/>
</dbReference>
<dbReference type="AlphaFoldDB" id="A0A2M6YCE1"/>
<dbReference type="Pfam" id="PF00288">
    <property type="entry name" value="GHMP_kinases_N"/>
    <property type="match status" value="1"/>
</dbReference>
<evidence type="ECO:0000259" key="4">
    <source>
        <dbReference type="Pfam" id="PF00288"/>
    </source>
</evidence>
<dbReference type="InterPro" id="IPR053034">
    <property type="entry name" value="Glucuronokinase-like"/>
</dbReference>
<dbReference type="InterPro" id="IPR006204">
    <property type="entry name" value="GHMP_kinase_N_dom"/>
</dbReference>
<proteinExistence type="predicted"/>
<dbReference type="GO" id="GO:0005524">
    <property type="term" value="F:ATP binding"/>
    <property type="evidence" value="ECO:0007669"/>
    <property type="project" value="UniProtKB-KW"/>
</dbReference>
<feature type="domain" description="GHMP kinase N-terminal" evidence="4">
    <location>
        <begin position="74"/>
        <end position="147"/>
    </location>
</feature>
<dbReference type="PANTHER" id="PTHR38710">
    <property type="entry name" value="WITH PUTATIVE URIDYL PYROPHOSPHORYLASE-RELATED"/>
    <property type="match status" value="1"/>
</dbReference>
<evidence type="ECO:0000256" key="3">
    <source>
        <dbReference type="ARBA" id="ARBA00022840"/>
    </source>
</evidence>
<sequence>MDITIFADGAVLSIPIKSLVATATIAPAEHFSWMAPTPRYSTLGECVDHIRLREPGSWEIIIERTLVVVDDMLRSSGKKMLEIPMEIHLTTNIPRQRGTSGSSGMILSLIEALLTIHGADKCFDTMEKAIVAWKIETDGGTEAGLQDRVLQAAAIDNPKTTAVFMEFPRTIRDGSCQFKVLETQLPQLALVLSSEPSYSGGVHKPIVDRLIAGDRSLAIRFHQLGEYAYSARNCLEAGDWSALGILMNKTSLMRIEIYGQDVLGPINMALFEACNAAHCQFNFTGSGGAVVVLLLNGDQSYQKLKTEVAKRGNFTIYRL</sequence>
<dbReference type="InterPro" id="IPR020568">
    <property type="entry name" value="Ribosomal_Su5_D2-typ_SF"/>
</dbReference>
<gene>
    <name evidence="5" type="ORF">COT12_01465</name>
</gene>
<protein>
    <recommendedName>
        <fullName evidence="4">GHMP kinase N-terminal domain-containing protein</fullName>
    </recommendedName>
</protein>